<protein>
    <submittedName>
        <fullName evidence="1">Uncharacterized protein</fullName>
    </submittedName>
</protein>
<dbReference type="AlphaFoldDB" id="A0A182BFE4"/>
<reference evidence="1" key="1">
    <citation type="journal article" date="2016" name="Chromosome Res.">
        <title>Integration of Lupinus angustifolius L. (narrow-leafed lupin) genome maps and comparative mapping within legumes.</title>
        <authorList>
            <person name="Wyrwa K."/>
            <person name="Ksiazkiewicz M."/>
            <person name="Szczepaniak A."/>
            <person name="Susek K."/>
            <person name="Podkowinski J."/>
            <person name="Naganowska B."/>
        </authorList>
    </citation>
    <scope>NUCLEOTIDE SEQUENCE</scope>
</reference>
<organism evidence="1">
    <name type="scientific">Lupinus angustifolius</name>
    <name type="common">Narrow-leaved blue lupine</name>
    <dbReference type="NCBI Taxonomy" id="3871"/>
    <lineage>
        <taxon>Eukaryota</taxon>
        <taxon>Viridiplantae</taxon>
        <taxon>Streptophyta</taxon>
        <taxon>Embryophyta</taxon>
        <taxon>Tracheophyta</taxon>
        <taxon>Spermatophyta</taxon>
        <taxon>Magnoliopsida</taxon>
        <taxon>eudicotyledons</taxon>
        <taxon>Gunneridae</taxon>
        <taxon>Pentapetalae</taxon>
        <taxon>rosids</taxon>
        <taxon>fabids</taxon>
        <taxon>Fabales</taxon>
        <taxon>Fabaceae</taxon>
        <taxon>Papilionoideae</taxon>
        <taxon>50 kb inversion clade</taxon>
        <taxon>genistoids sensu lato</taxon>
        <taxon>core genistoids</taxon>
        <taxon>Genisteae</taxon>
        <taxon>Lupinus</taxon>
    </lineage>
</organism>
<sequence length="61" mass="7139">MVEKDGFQIEKLNKLNSGLKKEVASLKYDYAELRASQEREIKDLGARLRARDRAIFNLRNE</sequence>
<proteinExistence type="predicted"/>
<accession>A0A182BFE4</accession>
<name>A0A182BFE4_LUPAN</name>
<feature type="non-terminal residue" evidence="1">
    <location>
        <position position="61"/>
    </location>
</feature>
<evidence type="ECO:0000313" key="1">
    <source>
        <dbReference type="EMBL" id="AMK48017.1"/>
    </source>
</evidence>
<dbReference type="EMBL" id="KU678224">
    <property type="protein sequence ID" value="AMK48017.1"/>
    <property type="molecule type" value="Genomic_DNA"/>
</dbReference>